<reference evidence="2" key="1">
    <citation type="journal article" date="2012" name="Nat. Biotechnol.">
        <title>Reference genome sequence of the model plant Setaria.</title>
        <authorList>
            <person name="Bennetzen J.L."/>
            <person name="Schmutz J."/>
            <person name="Wang H."/>
            <person name="Percifield R."/>
            <person name="Hawkins J."/>
            <person name="Pontaroli A.C."/>
            <person name="Estep M."/>
            <person name="Feng L."/>
            <person name="Vaughn J.N."/>
            <person name="Grimwood J."/>
            <person name="Jenkins J."/>
            <person name="Barry K."/>
            <person name="Lindquist E."/>
            <person name="Hellsten U."/>
            <person name="Deshpande S."/>
            <person name="Wang X."/>
            <person name="Wu X."/>
            <person name="Mitros T."/>
            <person name="Triplett J."/>
            <person name="Yang X."/>
            <person name="Ye C.Y."/>
            <person name="Mauro-Herrera M."/>
            <person name="Wang L."/>
            <person name="Li P."/>
            <person name="Sharma M."/>
            <person name="Sharma R."/>
            <person name="Ronald P.C."/>
            <person name="Panaud O."/>
            <person name="Kellogg E.A."/>
            <person name="Brutnell T.P."/>
            <person name="Doust A.N."/>
            <person name="Tuskan G.A."/>
            <person name="Rokhsar D."/>
            <person name="Devos K.M."/>
        </authorList>
    </citation>
    <scope>NUCLEOTIDE SEQUENCE [LARGE SCALE GENOMIC DNA]</scope>
    <source>
        <strain evidence="2">Yugu1</strain>
    </source>
</reference>
<organism evidence="2">
    <name type="scientific">Setaria italica</name>
    <name type="common">Foxtail millet</name>
    <name type="synonym">Panicum italicum</name>
    <dbReference type="NCBI Taxonomy" id="4555"/>
    <lineage>
        <taxon>Eukaryota</taxon>
        <taxon>Viridiplantae</taxon>
        <taxon>Streptophyta</taxon>
        <taxon>Embryophyta</taxon>
        <taxon>Tracheophyta</taxon>
        <taxon>Spermatophyta</taxon>
        <taxon>Magnoliopsida</taxon>
        <taxon>Liliopsida</taxon>
        <taxon>Poales</taxon>
        <taxon>Poaceae</taxon>
        <taxon>PACMAD clade</taxon>
        <taxon>Panicoideae</taxon>
        <taxon>Panicodae</taxon>
        <taxon>Paniceae</taxon>
        <taxon>Cenchrinae</taxon>
        <taxon>Setaria</taxon>
    </lineage>
</organism>
<sequence>MVVNLESVRAGAGLRNGRLCSAWWAVQVAGGRTMRWTAAALGHETAQGVGQIGSDGPNLHGQEACVWTEGQLGLEAGGAGRRATHGRMGAGMGWGSGGWDGRPGARRREEGRTRVLTDGGRTTTGSPAGVWRRRRRRWHSSDDFAKLICTSSVAHVDASRGGVGAPAGFQLRRSDLVDAGRGRNEELEGEQHRQAAAAVGERRRQGMASGGESRRRTERDERDLNGRPTFGFGEKKSKKDGRSGERKKPAGGKSADDRTAAAAPPPSAYACEAATDVYL</sequence>
<feature type="compositionally biased region" description="Gly residues" evidence="1">
    <location>
        <begin position="88"/>
        <end position="101"/>
    </location>
</feature>
<feature type="compositionally biased region" description="Basic and acidic residues" evidence="1">
    <location>
        <begin position="233"/>
        <end position="259"/>
    </location>
</feature>
<name>A0A368SND4_SETIT</name>
<feature type="compositionally biased region" description="Basic and acidic residues" evidence="1">
    <location>
        <begin position="212"/>
        <end position="225"/>
    </location>
</feature>
<evidence type="ECO:0000313" key="2">
    <source>
        <dbReference type="EMBL" id="RCV43908.1"/>
    </source>
</evidence>
<proteinExistence type="predicted"/>
<feature type="region of interest" description="Disordered" evidence="1">
    <location>
        <begin position="182"/>
        <end position="279"/>
    </location>
</feature>
<reference evidence="2" key="2">
    <citation type="submission" date="2015-07" db="EMBL/GenBank/DDBJ databases">
        <authorList>
            <person name="Noorani M."/>
        </authorList>
    </citation>
    <scope>NUCLEOTIDE SEQUENCE</scope>
    <source>
        <strain evidence="2">Yugu1</strain>
    </source>
</reference>
<feature type="compositionally biased region" description="Low complexity" evidence="1">
    <location>
        <begin position="268"/>
        <end position="279"/>
    </location>
</feature>
<dbReference type="AlphaFoldDB" id="A0A368SND4"/>
<feature type="compositionally biased region" description="Basic and acidic residues" evidence="1">
    <location>
        <begin position="182"/>
        <end position="193"/>
    </location>
</feature>
<accession>A0A368SND4</accession>
<gene>
    <name evidence="2" type="ORF">SETIT_9G332200v2</name>
</gene>
<evidence type="ECO:0000256" key="1">
    <source>
        <dbReference type="SAM" id="MobiDB-lite"/>
    </source>
</evidence>
<feature type="region of interest" description="Disordered" evidence="1">
    <location>
        <begin position="87"/>
        <end position="111"/>
    </location>
</feature>
<protein>
    <submittedName>
        <fullName evidence="2">Uncharacterized protein</fullName>
    </submittedName>
</protein>
<dbReference type="EMBL" id="CM003536">
    <property type="protein sequence ID" value="RCV43908.1"/>
    <property type="molecule type" value="Genomic_DNA"/>
</dbReference>